<dbReference type="InterPro" id="IPR016776">
    <property type="entry name" value="ApeP-like_dehydratase"/>
</dbReference>
<dbReference type="Proteomes" id="UP001196870">
    <property type="component" value="Unassembled WGS sequence"/>
</dbReference>
<proteinExistence type="predicted"/>
<evidence type="ECO:0000313" key="1">
    <source>
        <dbReference type="EMBL" id="MBR0665402.1"/>
    </source>
</evidence>
<dbReference type="RefSeq" id="WP_211853068.1">
    <property type="nucleotide sequence ID" value="NZ_JAAGBB010000014.1"/>
</dbReference>
<name>A0ABS5EYL9_9PROT</name>
<dbReference type="SUPFAM" id="SSF54637">
    <property type="entry name" value="Thioesterase/thiol ester dehydrase-isomerase"/>
    <property type="match status" value="1"/>
</dbReference>
<evidence type="ECO:0000313" key="2">
    <source>
        <dbReference type="Proteomes" id="UP001196870"/>
    </source>
</evidence>
<protein>
    <submittedName>
        <fullName evidence="1">3-hydroxylacyl-ACP dehydratase</fullName>
    </submittedName>
</protein>
<dbReference type="EMBL" id="JAAGBB010000014">
    <property type="protein sequence ID" value="MBR0665402.1"/>
    <property type="molecule type" value="Genomic_DNA"/>
</dbReference>
<organism evidence="1 2">
    <name type="scientific">Plastoroseomonas hellenica</name>
    <dbReference type="NCBI Taxonomy" id="2687306"/>
    <lineage>
        <taxon>Bacteria</taxon>
        <taxon>Pseudomonadati</taxon>
        <taxon>Pseudomonadota</taxon>
        <taxon>Alphaproteobacteria</taxon>
        <taxon>Acetobacterales</taxon>
        <taxon>Acetobacteraceae</taxon>
        <taxon>Plastoroseomonas</taxon>
    </lineage>
</organism>
<dbReference type="Pfam" id="PF22817">
    <property type="entry name" value="ApeP-like"/>
    <property type="match status" value="1"/>
</dbReference>
<keyword evidence="2" id="KW-1185">Reference proteome</keyword>
<comment type="caution">
    <text evidence="1">The sequence shown here is derived from an EMBL/GenBank/DDBJ whole genome shotgun (WGS) entry which is preliminary data.</text>
</comment>
<dbReference type="Gene3D" id="3.10.129.10">
    <property type="entry name" value="Hotdog Thioesterase"/>
    <property type="match status" value="1"/>
</dbReference>
<sequence length="147" mass="15323">MLTVLPATRVAIAALIPHQGAMCLLDCVERLDADSILCASASHRDAANPLRRDGLLPAVAGIEYAAQAMALHGALSDGEAQPIGFLSALRGLRLSVERLDDIAGPLAVAATVEARERRGMIYGFSVSSDGRALLEGQAVVVLPERGP</sequence>
<reference evidence="2" key="1">
    <citation type="journal article" date="2021" name="Syst. Appl. Microbiol.">
        <title>Roseomonas hellenica sp. nov., isolated from roots of wild-growing Alkanna tinctoria.</title>
        <authorList>
            <person name="Rat A."/>
            <person name="Naranjo H.D."/>
            <person name="Lebbe L."/>
            <person name="Cnockaert M."/>
            <person name="Krigas N."/>
            <person name="Grigoriadou K."/>
            <person name="Maloupa E."/>
            <person name="Willems A."/>
        </authorList>
    </citation>
    <scope>NUCLEOTIDE SEQUENCE [LARGE SCALE GENOMIC DNA]</scope>
    <source>
        <strain evidence="2">LMG 31523</strain>
    </source>
</reference>
<gene>
    <name evidence="1" type="ORF">GXW71_13640</name>
</gene>
<accession>A0ABS5EYL9</accession>
<dbReference type="InterPro" id="IPR029069">
    <property type="entry name" value="HotDog_dom_sf"/>
</dbReference>